<dbReference type="Proteomes" id="UP000559027">
    <property type="component" value="Unassembled WGS sequence"/>
</dbReference>
<evidence type="ECO:0000313" key="1">
    <source>
        <dbReference type="EMBL" id="KAF5363954.1"/>
    </source>
</evidence>
<sequence length="300" mass="33803">MPAEELPLELIEHVFHRGCMASTQFCLTLCLVSSWARCIALPHLYSAVKLQTQSSLIAFHQTIVKGKGRISPTILPLHLHVRSLWIKPISNVVVDIFNACENLEYISLHEENLVWLIRPPLGPSVTALPAMADPTSLNRDLHLWVVRGRTHRFYPLDSISTSLSSPFLNKITHLVLDGSTGYNTLKNIKLCNRLTHLAVTYDGSPPQDLESLAVALRTAPRRDIISCVLILLVDVLTTTQRIETLSWVQGVNVPRRIRVLPLRSLGLRAEWEEQMRTGVNFWEKVEKNSRGEIFGMALTP</sequence>
<dbReference type="AlphaFoldDB" id="A0A8H5LNV1"/>
<evidence type="ECO:0000313" key="2">
    <source>
        <dbReference type="Proteomes" id="UP000559027"/>
    </source>
</evidence>
<proteinExistence type="predicted"/>
<reference evidence="1 2" key="1">
    <citation type="journal article" date="2020" name="ISME J.">
        <title>Uncovering the hidden diversity of litter-decomposition mechanisms in mushroom-forming fungi.</title>
        <authorList>
            <person name="Floudas D."/>
            <person name="Bentzer J."/>
            <person name="Ahren D."/>
            <person name="Johansson T."/>
            <person name="Persson P."/>
            <person name="Tunlid A."/>
        </authorList>
    </citation>
    <scope>NUCLEOTIDE SEQUENCE [LARGE SCALE GENOMIC DNA]</scope>
    <source>
        <strain evidence="1 2">CBS 146.42</strain>
    </source>
</reference>
<comment type="caution">
    <text evidence="1">The sequence shown here is derived from an EMBL/GenBank/DDBJ whole genome shotgun (WGS) entry which is preliminary data.</text>
</comment>
<name>A0A8H5LNV1_9AGAR</name>
<keyword evidence="2" id="KW-1185">Reference proteome</keyword>
<accession>A0A8H5LNV1</accession>
<gene>
    <name evidence="1" type="ORF">D9756_001044</name>
</gene>
<dbReference type="EMBL" id="JAACJO010000001">
    <property type="protein sequence ID" value="KAF5363954.1"/>
    <property type="molecule type" value="Genomic_DNA"/>
</dbReference>
<organism evidence="1 2">
    <name type="scientific">Leucocoprinus leucothites</name>
    <dbReference type="NCBI Taxonomy" id="201217"/>
    <lineage>
        <taxon>Eukaryota</taxon>
        <taxon>Fungi</taxon>
        <taxon>Dikarya</taxon>
        <taxon>Basidiomycota</taxon>
        <taxon>Agaricomycotina</taxon>
        <taxon>Agaricomycetes</taxon>
        <taxon>Agaricomycetidae</taxon>
        <taxon>Agaricales</taxon>
        <taxon>Agaricineae</taxon>
        <taxon>Agaricaceae</taxon>
        <taxon>Leucocoprinus</taxon>
    </lineage>
</organism>
<protein>
    <submittedName>
        <fullName evidence="1">Uncharacterized protein</fullName>
    </submittedName>
</protein>
<dbReference type="OrthoDB" id="2795673at2759"/>